<sequence>MQRKINMLLLLFSIIGGAIGFAFGEVILGGLLESWPRFIVIGLYFGVLALCIGLACLLAEMIAPRLNGSSWR</sequence>
<organism evidence="2 3">
    <name type="scientific">Paenibacillus sepulcri</name>
    <dbReference type="NCBI Taxonomy" id="359917"/>
    <lineage>
        <taxon>Bacteria</taxon>
        <taxon>Bacillati</taxon>
        <taxon>Bacillota</taxon>
        <taxon>Bacilli</taxon>
        <taxon>Bacillales</taxon>
        <taxon>Paenibacillaceae</taxon>
        <taxon>Paenibacillus</taxon>
    </lineage>
</organism>
<protein>
    <submittedName>
        <fullName evidence="2">VWA domain-containing protein</fullName>
    </submittedName>
</protein>
<keyword evidence="1" id="KW-0812">Transmembrane</keyword>
<dbReference type="Proteomes" id="UP001519887">
    <property type="component" value="Unassembled WGS sequence"/>
</dbReference>
<reference evidence="2 3" key="1">
    <citation type="submission" date="2021-07" db="EMBL/GenBank/DDBJ databases">
        <title>Paenibacillus radiodurans sp. nov., isolated from the southeastern edge of Tengger Desert.</title>
        <authorList>
            <person name="Zhang G."/>
        </authorList>
    </citation>
    <scope>NUCLEOTIDE SEQUENCE [LARGE SCALE GENOMIC DNA]</scope>
    <source>
        <strain evidence="2 3">CCM 7311</strain>
    </source>
</reference>
<keyword evidence="1" id="KW-1133">Transmembrane helix</keyword>
<keyword evidence="1" id="KW-0472">Membrane</keyword>
<evidence type="ECO:0000313" key="3">
    <source>
        <dbReference type="Proteomes" id="UP001519887"/>
    </source>
</evidence>
<feature type="non-terminal residue" evidence="2">
    <location>
        <position position="72"/>
    </location>
</feature>
<evidence type="ECO:0000313" key="2">
    <source>
        <dbReference type="EMBL" id="MBW7460262.1"/>
    </source>
</evidence>
<proteinExistence type="predicted"/>
<feature type="transmembrane region" description="Helical" evidence="1">
    <location>
        <begin position="40"/>
        <end position="63"/>
    </location>
</feature>
<name>A0ABS7CH55_9BACL</name>
<keyword evidence="3" id="KW-1185">Reference proteome</keyword>
<dbReference type="EMBL" id="JAHZIK010002117">
    <property type="protein sequence ID" value="MBW7460262.1"/>
    <property type="molecule type" value="Genomic_DNA"/>
</dbReference>
<gene>
    <name evidence="2" type="ORF">K0U00_39985</name>
</gene>
<accession>A0ABS7CH55</accession>
<comment type="caution">
    <text evidence="2">The sequence shown here is derived from an EMBL/GenBank/DDBJ whole genome shotgun (WGS) entry which is preliminary data.</text>
</comment>
<evidence type="ECO:0000256" key="1">
    <source>
        <dbReference type="SAM" id="Phobius"/>
    </source>
</evidence>